<evidence type="ECO:0000256" key="2">
    <source>
        <dbReference type="ARBA" id="ARBA00010309"/>
    </source>
</evidence>
<comment type="function">
    <text evidence="12">Oxygenase that can act as both a histone lysine demethylase and a ribosomal histidine hydroxylase.</text>
</comment>
<dbReference type="GO" id="GO:0008168">
    <property type="term" value="F:methyltransferase activity"/>
    <property type="evidence" value="ECO:0007669"/>
    <property type="project" value="UniProtKB-KW"/>
</dbReference>
<dbReference type="Pfam" id="PF08007">
    <property type="entry name" value="JmjC_2"/>
    <property type="match status" value="1"/>
</dbReference>
<evidence type="ECO:0000259" key="13">
    <source>
        <dbReference type="PROSITE" id="PS51184"/>
    </source>
</evidence>
<dbReference type="GO" id="GO:0032453">
    <property type="term" value="F:histone H3K4 demethylase activity"/>
    <property type="evidence" value="ECO:0007669"/>
    <property type="project" value="TreeGrafter"/>
</dbReference>
<dbReference type="GO" id="GO:0005506">
    <property type="term" value="F:iron ion binding"/>
    <property type="evidence" value="ECO:0007669"/>
    <property type="project" value="UniProtKB-UniRule"/>
</dbReference>
<reference evidence="14 15" key="1">
    <citation type="submission" date="2010-05" db="EMBL/GenBank/DDBJ databases">
        <title>The Genome Sequence of Thecamonas trahens ATCC 50062.</title>
        <authorList>
            <consortium name="The Broad Institute Genome Sequencing Platform"/>
            <person name="Russ C."/>
            <person name="Cuomo C."/>
            <person name="Shea T."/>
            <person name="Young S.K."/>
            <person name="Zeng Q."/>
            <person name="Koehrsen M."/>
            <person name="Haas B."/>
            <person name="Borodovsky M."/>
            <person name="Guigo R."/>
            <person name="Alvarado L."/>
            <person name="Berlin A."/>
            <person name="Bochicchio J."/>
            <person name="Borenstein D."/>
            <person name="Chapman S."/>
            <person name="Chen Z."/>
            <person name="Freedman E."/>
            <person name="Gellesch M."/>
            <person name="Goldberg J."/>
            <person name="Griggs A."/>
            <person name="Gujja S."/>
            <person name="Heilman E."/>
            <person name="Heiman D."/>
            <person name="Hepburn T."/>
            <person name="Howarth C."/>
            <person name="Jen D."/>
            <person name="Larson L."/>
            <person name="Mehta T."/>
            <person name="Park D."/>
            <person name="Pearson M."/>
            <person name="Roberts A."/>
            <person name="Saif S."/>
            <person name="Shenoy N."/>
            <person name="Sisk P."/>
            <person name="Stolte C."/>
            <person name="Sykes S."/>
            <person name="Thomson T."/>
            <person name="Walk T."/>
            <person name="White J."/>
            <person name="Yandava C."/>
            <person name="Burger G."/>
            <person name="Gray M.W."/>
            <person name="Holland P.W.H."/>
            <person name="King N."/>
            <person name="Lang F.B.F."/>
            <person name="Roger A.J."/>
            <person name="Ruiz-Trillo I."/>
            <person name="Lander E."/>
            <person name="Nusbaum C."/>
        </authorList>
    </citation>
    <scope>NUCLEOTIDE SEQUENCE [LARGE SCALE GENOMIC DNA]</scope>
    <source>
        <strain evidence="14 15">ATCC 50062</strain>
    </source>
</reference>
<dbReference type="Pfam" id="PF21233">
    <property type="entry name" value="WHD_RIOX1"/>
    <property type="match status" value="1"/>
</dbReference>
<dbReference type="GO" id="GO:0051864">
    <property type="term" value="F:histone H3K36 demethylase activity"/>
    <property type="evidence" value="ECO:0007669"/>
    <property type="project" value="TreeGrafter"/>
</dbReference>
<name>A0A0L0D869_THETB</name>
<organism evidence="14 15">
    <name type="scientific">Thecamonas trahens ATCC 50062</name>
    <dbReference type="NCBI Taxonomy" id="461836"/>
    <lineage>
        <taxon>Eukaryota</taxon>
        <taxon>Apusozoa</taxon>
        <taxon>Apusomonadida</taxon>
        <taxon>Apusomonadidae</taxon>
        <taxon>Thecamonas</taxon>
    </lineage>
</organism>
<keyword evidence="6 12" id="KW-0223">Dioxygenase</keyword>
<dbReference type="InterPro" id="IPR039994">
    <property type="entry name" value="NO66-like"/>
</dbReference>
<keyword evidence="8 12" id="KW-0408">Iron</keyword>
<dbReference type="GeneID" id="25564395"/>
<evidence type="ECO:0000313" key="14">
    <source>
        <dbReference type="EMBL" id="KNC48430.1"/>
    </source>
</evidence>
<keyword evidence="15" id="KW-1185">Reference proteome</keyword>
<gene>
    <name evidence="14" type="ORF">AMSG_04877</name>
</gene>
<dbReference type="EC" id="1.14.11.-" evidence="12"/>
<dbReference type="GO" id="GO:0032259">
    <property type="term" value="P:methylation"/>
    <property type="evidence" value="ECO:0007669"/>
    <property type="project" value="UniProtKB-KW"/>
</dbReference>
<sequence length="466" mass="51137">MDARDDALAVLGWLVGMPAGEFLETYYAQKPLYVARNDSSFYDQVVAFDVQALEALLSEHEVPYGYNLDVTKVDSRGRRSDHNGEPGEIAKLSDVLAAYHNDGCSVRIVHPEKYDPPMLTLLARLQEAFRATMGANIYLTPAGTQGFAPHYDDVDVFVLQLSGAKIWRLHHAPDPASMDLARFSSPDFARGDLAPPFATHTLRRGDLLYLPRGMIHQALAAPDEDSCHITLSANQLNTWADLLKDALTLAVDGLAQESPELRAPLPLDLFDAFGAMHSDEDGHNPVRDAIRSSAASFLNTIVAALPLDVAVDQRAARFVHLSHPPLTEGSQLLTAIHAASRSRKFPMLAPHPALGLEPRTIPSSPATAIRLLTKYVCRMVLTEAEDEDSFVIYYNSNNPSELNVDPPSRMTLPLLMAPALEVLDNAYPDFVLLNDLPELDHDEALDFAQALYEARIVVVDDGSARS</sequence>
<keyword evidence="4 12" id="KW-0479">Metal-binding</keyword>
<keyword evidence="11 12" id="KW-0539">Nucleus</keyword>
<evidence type="ECO:0000256" key="5">
    <source>
        <dbReference type="ARBA" id="ARBA00022853"/>
    </source>
</evidence>
<dbReference type="GO" id="GO:0005730">
    <property type="term" value="C:nucleolus"/>
    <property type="evidence" value="ECO:0007669"/>
    <property type="project" value="TreeGrafter"/>
</dbReference>
<dbReference type="Gene3D" id="3.90.930.40">
    <property type="match status" value="1"/>
</dbReference>
<accession>A0A0L0D869</accession>
<protein>
    <recommendedName>
        <fullName evidence="12">Bifunctional lysine-specific demethylase and histidyl-hydroxylase</fullName>
        <ecNumber evidence="12">1.14.11.-</ecNumber>
    </recommendedName>
</protein>
<dbReference type="OMA" id="YLEYMGV"/>
<evidence type="ECO:0000256" key="9">
    <source>
        <dbReference type="ARBA" id="ARBA00023015"/>
    </source>
</evidence>
<dbReference type="AlphaFoldDB" id="A0A0L0D869"/>
<dbReference type="Gene3D" id="1.10.10.1500">
    <property type="entry name" value="JmjC domain-containing ribosomal oxygenase (ROX), dimer domain"/>
    <property type="match status" value="1"/>
</dbReference>
<proteinExistence type="inferred from homology"/>
<dbReference type="EMBL" id="GL349451">
    <property type="protein sequence ID" value="KNC48430.1"/>
    <property type="molecule type" value="Genomic_DNA"/>
</dbReference>
<keyword evidence="3" id="KW-0678">Repressor</keyword>
<dbReference type="PANTHER" id="PTHR13096">
    <property type="entry name" value="MINA53 MYC INDUCED NUCLEAR ANTIGEN"/>
    <property type="match status" value="1"/>
</dbReference>
<keyword evidence="10 12" id="KW-0804">Transcription</keyword>
<dbReference type="SUPFAM" id="SSF51197">
    <property type="entry name" value="Clavaminate synthase-like"/>
    <property type="match status" value="1"/>
</dbReference>
<dbReference type="Proteomes" id="UP000054408">
    <property type="component" value="Unassembled WGS sequence"/>
</dbReference>
<comment type="cofactor">
    <cofactor evidence="12">
        <name>Fe(2+)</name>
        <dbReference type="ChEBI" id="CHEBI:29033"/>
    </cofactor>
    <text evidence="12">Binds 1 Fe(2+) ion per subunit.</text>
</comment>
<dbReference type="PROSITE" id="PS51184">
    <property type="entry name" value="JMJC"/>
    <property type="match status" value="1"/>
</dbReference>
<evidence type="ECO:0000256" key="1">
    <source>
        <dbReference type="ARBA" id="ARBA00004123"/>
    </source>
</evidence>
<keyword evidence="14" id="KW-0489">Methyltransferase</keyword>
<evidence type="ECO:0000256" key="11">
    <source>
        <dbReference type="ARBA" id="ARBA00023242"/>
    </source>
</evidence>
<keyword evidence="14" id="KW-0808">Transferase</keyword>
<evidence type="ECO:0000256" key="3">
    <source>
        <dbReference type="ARBA" id="ARBA00022491"/>
    </source>
</evidence>
<feature type="domain" description="JmjC" evidence="13">
    <location>
        <begin position="114"/>
        <end position="250"/>
    </location>
</feature>
<evidence type="ECO:0000256" key="10">
    <source>
        <dbReference type="ARBA" id="ARBA00023163"/>
    </source>
</evidence>
<dbReference type="RefSeq" id="XP_013758545.1">
    <property type="nucleotide sequence ID" value="XM_013903091.1"/>
</dbReference>
<keyword evidence="5" id="KW-0156">Chromatin regulator</keyword>
<keyword evidence="7 12" id="KW-0560">Oxidoreductase</keyword>
<dbReference type="PANTHER" id="PTHR13096:SF8">
    <property type="entry name" value="RIBOSOMAL OXYGENASE 1"/>
    <property type="match status" value="1"/>
</dbReference>
<comment type="similarity">
    <text evidence="2">Belongs to the ROX family. NO66 subfamily.</text>
</comment>
<dbReference type="eggNOG" id="KOG3706">
    <property type="taxonomic scope" value="Eukaryota"/>
</dbReference>
<dbReference type="Gene3D" id="2.60.120.650">
    <property type="entry name" value="Cupin"/>
    <property type="match status" value="1"/>
</dbReference>
<evidence type="ECO:0000256" key="8">
    <source>
        <dbReference type="ARBA" id="ARBA00023004"/>
    </source>
</evidence>
<keyword evidence="9 12" id="KW-0805">Transcription regulation</keyword>
<dbReference type="InterPro" id="IPR003347">
    <property type="entry name" value="JmjC_dom"/>
</dbReference>
<evidence type="ECO:0000256" key="6">
    <source>
        <dbReference type="ARBA" id="ARBA00022964"/>
    </source>
</evidence>
<evidence type="ECO:0000313" key="15">
    <source>
        <dbReference type="Proteomes" id="UP000054408"/>
    </source>
</evidence>
<dbReference type="InterPro" id="IPR049043">
    <property type="entry name" value="WHD_RIOX1"/>
</dbReference>
<evidence type="ECO:0000256" key="7">
    <source>
        <dbReference type="ARBA" id="ARBA00023002"/>
    </source>
</evidence>
<evidence type="ECO:0000256" key="4">
    <source>
        <dbReference type="ARBA" id="ARBA00022723"/>
    </source>
</evidence>
<evidence type="ECO:0000256" key="12">
    <source>
        <dbReference type="RuleBase" id="RU366061"/>
    </source>
</evidence>
<comment type="subcellular location">
    <subcellularLocation>
        <location evidence="1 12">Nucleus</location>
    </subcellularLocation>
</comment>
<dbReference type="OrthoDB" id="425950at2759"/>